<dbReference type="CDD" id="cd18510">
    <property type="entry name" value="BACK_KLHL4"/>
    <property type="match status" value="1"/>
</dbReference>
<feature type="region of interest" description="Disordered" evidence="7">
    <location>
        <begin position="26"/>
        <end position="46"/>
    </location>
</feature>
<dbReference type="SMART" id="SM00225">
    <property type="entry name" value="BTB"/>
    <property type="match status" value="1"/>
</dbReference>
<dbReference type="Pfam" id="PF01344">
    <property type="entry name" value="Kelch_1"/>
    <property type="match status" value="2"/>
</dbReference>
<dbReference type="Pfam" id="PF24681">
    <property type="entry name" value="Kelch_KLHDC2_KLHL20_DRC7"/>
    <property type="match status" value="1"/>
</dbReference>
<dbReference type="InterPro" id="IPR011705">
    <property type="entry name" value="BACK"/>
</dbReference>
<dbReference type="GO" id="GO:0005856">
    <property type="term" value="C:cytoskeleton"/>
    <property type="evidence" value="ECO:0007669"/>
    <property type="project" value="UniProtKB-SubCell"/>
</dbReference>
<dbReference type="FunFam" id="2.120.10.80:FF:000086">
    <property type="entry name" value="Kelch-like protein 4 isoform 1"/>
    <property type="match status" value="1"/>
</dbReference>
<dbReference type="Gene3D" id="3.30.710.10">
    <property type="entry name" value="Potassium Channel Kv1.1, Chain A"/>
    <property type="match status" value="1"/>
</dbReference>
<keyword evidence="10" id="KW-1185">Reference proteome</keyword>
<dbReference type="OrthoDB" id="45365at2759"/>
<dbReference type="AlphaFoldDB" id="A0A7L3L3R8"/>
<evidence type="ECO:0000259" key="8">
    <source>
        <dbReference type="PROSITE" id="PS50097"/>
    </source>
</evidence>
<organism evidence="9 10">
    <name type="scientific">Turnix velox</name>
    <name type="common">Little buttonquail</name>
    <dbReference type="NCBI Taxonomy" id="2529409"/>
    <lineage>
        <taxon>Eukaryota</taxon>
        <taxon>Metazoa</taxon>
        <taxon>Chordata</taxon>
        <taxon>Craniata</taxon>
        <taxon>Vertebrata</taxon>
        <taxon>Euteleostomi</taxon>
        <taxon>Archelosauria</taxon>
        <taxon>Archosauria</taxon>
        <taxon>Dinosauria</taxon>
        <taxon>Saurischia</taxon>
        <taxon>Theropoda</taxon>
        <taxon>Coelurosauria</taxon>
        <taxon>Aves</taxon>
        <taxon>Neognathae</taxon>
        <taxon>Neoaves</taxon>
        <taxon>Charadriiformes</taxon>
        <taxon>Turnicidae</taxon>
        <taxon>Turnix</taxon>
    </lineage>
</organism>
<dbReference type="InterPro" id="IPR015915">
    <property type="entry name" value="Kelch-typ_b-propeller"/>
</dbReference>
<dbReference type="Pfam" id="PF00651">
    <property type="entry name" value="BTB"/>
    <property type="match status" value="1"/>
</dbReference>
<dbReference type="Pfam" id="PF07707">
    <property type="entry name" value="BACK"/>
    <property type="match status" value="1"/>
</dbReference>
<dbReference type="GO" id="GO:0005737">
    <property type="term" value="C:cytoplasm"/>
    <property type="evidence" value="ECO:0007669"/>
    <property type="project" value="UniProtKB-ARBA"/>
</dbReference>
<dbReference type="Gene3D" id="2.120.10.80">
    <property type="entry name" value="Kelch-type beta propeller"/>
    <property type="match status" value="2"/>
</dbReference>
<keyword evidence="6" id="KW-0206">Cytoskeleton</keyword>
<dbReference type="PANTHER" id="PTHR45632">
    <property type="entry name" value="LD33804P"/>
    <property type="match status" value="1"/>
</dbReference>
<evidence type="ECO:0000256" key="4">
    <source>
        <dbReference type="ARBA" id="ARBA00022737"/>
    </source>
</evidence>
<feature type="region of interest" description="Disordered" evidence="7">
    <location>
        <begin position="103"/>
        <end position="142"/>
    </location>
</feature>
<accession>A0A7L3L3R8</accession>
<proteinExistence type="predicted"/>
<dbReference type="PROSITE" id="PS51257">
    <property type="entry name" value="PROKAR_LIPOPROTEIN"/>
    <property type="match status" value="1"/>
</dbReference>
<evidence type="ECO:0000256" key="7">
    <source>
        <dbReference type="SAM" id="MobiDB-lite"/>
    </source>
</evidence>
<dbReference type="SUPFAM" id="SSF117281">
    <property type="entry name" value="Kelch motif"/>
    <property type="match status" value="1"/>
</dbReference>
<dbReference type="SUPFAM" id="SSF54695">
    <property type="entry name" value="POZ domain"/>
    <property type="match status" value="1"/>
</dbReference>
<keyword evidence="5" id="KW-0009">Actin-binding</keyword>
<comment type="caution">
    <text evidence="9">The sequence shown here is derived from an EMBL/GenBank/DDBJ whole genome shotgun (WGS) entry which is preliminary data.</text>
</comment>
<protein>
    <submittedName>
        <fullName evidence="9">KLHL4 protein</fullName>
    </submittedName>
</protein>
<comment type="subcellular location">
    <subcellularLocation>
        <location evidence="1">Cytoplasm</location>
        <location evidence="1">Cytoskeleton</location>
    </subcellularLocation>
</comment>
<dbReference type="InterPro" id="IPR000210">
    <property type="entry name" value="BTB/POZ_dom"/>
</dbReference>
<dbReference type="SMART" id="SM00612">
    <property type="entry name" value="Kelch"/>
    <property type="match status" value="6"/>
</dbReference>
<dbReference type="FunFam" id="2.120.10.80:FF:000063">
    <property type="entry name" value="Kelch-like protein 4 isoform 1"/>
    <property type="match status" value="1"/>
</dbReference>
<dbReference type="PROSITE" id="PS50097">
    <property type="entry name" value="BTB"/>
    <property type="match status" value="1"/>
</dbReference>
<evidence type="ECO:0000313" key="10">
    <source>
        <dbReference type="Proteomes" id="UP000582182"/>
    </source>
</evidence>
<dbReference type="PANTHER" id="PTHR45632:SF17">
    <property type="entry name" value="KELCH-LIKE PROTEIN 31"/>
    <property type="match status" value="1"/>
</dbReference>
<sequence length="720" mass="80454">MSVSGKKEFDVKQILRLRWRWFSHPSQGSTGTGGCHQQEGYEHRGTSVQNRLKNHARDRNGLKKNSSPVHHNILAPVPGPNPVHHRSIQMWHQQNLIEQLRSNEDISKRSTEENCVKEDSNKSTQELQMITEENSDESAERLSTTSSSLLGMNTNGSDEYFQSTNHAEQTFRKMENYLQQKQLCDVLLIVGDQKIPAHRLVLSAVSDYFAAMFTNDVREAKQEEIKMEGVDPDALKALVRYAYTGILELKEDTIESLLAAACLLQLSQVIDVCCSFLMKQLHPSNCLGIRSFGDAQGCTELLKVAHTYTMDHFTEVIKNQEFLLLPANEIAKLLSSDDINVPDEEAIFQALMLWVRHDLQNRQRDLGMLLSYIRLPLLPPQLLADLENSPMFADDLECQKLLMEAMKYHLLPERRSMMQSPRTKPRKSTVGALYAVGGMDATKGTTTIEKYDLRTNSWVQIGTMNGRRLQFGVAVIDNKLYIVGGRDGLKTSNIVECFNPVTKVWTIMPPMSTHRHGLGVAMLEGPMYAVGGHDGWSYLNTVERWDPQARQWNYVASMSTPRSTVGVAALNSKLYAVGGRDGSSCLKSMECFDPHTNKWSICASMSKRRGGVGVATYNGFLYAVGGHDAPASNHCSRLSDCVERYDPKTDAWTTVAPLSVPRDAVGICPLGDRLYAVGGYDGHTYLDTVESYDAQNNEWTEEVPVNIGRAGACVVVVKLP</sequence>
<reference evidence="9 10" key="1">
    <citation type="submission" date="2019-09" db="EMBL/GenBank/DDBJ databases">
        <title>Bird 10,000 Genomes (B10K) Project - Family phase.</title>
        <authorList>
            <person name="Zhang G."/>
        </authorList>
    </citation>
    <scope>NUCLEOTIDE SEQUENCE [LARGE SCALE GENOMIC DNA]</scope>
    <source>
        <strain evidence="9">B10K-DU-029-46</strain>
    </source>
</reference>
<feature type="compositionally biased region" description="Basic and acidic residues" evidence="7">
    <location>
        <begin position="103"/>
        <end position="121"/>
    </location>
</feature>
<name>A0A7L3L3R8_9CHAR</name>
<dbReference type="CDD" id="cd18336">
    <property type="entry name" value="BTB_POZ_KLHL4"/>
    <property type="match status" value="1"/>
</dbReference>
<evidence type="ECO:0000256" key="1">
    <source>
        <dbReference type="ARBA" id="ARBA00004245"/>
    </source>
</evidence>
<keyword evidence="4" id="KW-0677">Repeat</keyword>
<evidence type="ECO:0000256" key="2">
    <source>
        <dbReference type="ARBA" id="ARBA00022441"/>
    </source>
</evidence>
<keyword evidence="3" id="KW-0963">Cytoplasm</keyword>
<feature type="compositionally biased region" description="Polar residues" evidence="7">
    <location>
        <begin position="122"/>
        <end position="132"/>
    </location>
</feature>
<dbReference type="Gene3D" id="1.25.40.420">
    <property type="match status" value="1"/>
</dbReference>
<feature type="domain" description="BTB" evidence="8">
    <location>
        <begin position="184"/>
        <end position="251"/>
    </location>
</feature>
<dbReference type="SMART" id="SM00875">
    <property type="entry name" value="BACK"/>
    <property type="match status" value="1"/>
</dbReference>
<dbReference type="GO" id="GO:0003779">
    <property type="term" value="F:actin binding"/>
    <property type="evidence" value="ECO:0007669"/>
    <property type="project" value="UniProtKB-KW"/>
</dbReference>
<gene>
    <name evidence="9" type="primary">Klhl4</name>
    <name evidence="9" type="ORF">TURVEL_R10021</name>
</gene>
<evidence type="ECO:0000256" key="3">
    <source>
        <dbReference type="ARBA" id="ARBA00022490"/>
    </source>
</evidence>
<feature type="non-terminal residue" evidence="9">
    <location>
        <position position="1"/>
    </location>
</feature>
<dbReference type="PRINTS" id="PR00501">
    <property type="entry name" value="KELCHREPEAT"/>
</dbReference>
<evidence type="ECO:0000313" key="9">
    <source>
        <dbReference type="EMBL" id="NXU48679.1"/>
    </source>
</evidence>
<feature type="non-terminal residue" evidence="9">
    <location>
        <position position="720"/>
    </location>
</feature>
<evidence type="ECO:0000256" key="6">
    <source>
        <dbReference type="ARBA" id="ARBA00023212"/>
    </source>
</evidence>
<evidence type="ECO:0000256" key="5">
    <source>
        <dbReference type="ARBA" id="ARBA00023203"/>
    </source>
</evidence>
<dbReference type="InterPro" id="IPR011333">
    <property type="entry name" value="SKP1/BTB/POZ_sf"/>
</dbReference>
<dbReference type="FunFam" id="3.30.710.10:FF:000027">
    <property type="entry name" value="Kelch-like protein 4 isoform 1"/>
    <property type="match status" value="1"/>
</dbReference>
<keyword evidence="2" id="KW-0880">Kelch repeat</keyword>
<dbReference type="FunFam" id="1.25.40.420:FF:000001">
    <property type="entry name" value="Kelch-like family member 12"/>
    <property type="match status" value="1"/>
</dbReference>
<dbReference type="InterPro" id="IPR006652">
    <property type="entry name" value="Kelch_1"/>
</dbReference>
<dbReference type="Proteomes" id="UP000582182">
    <property type="component" value="Unassembled WGS sequence"/>
</dbReference>
<dbReference type="EMBL" id="VZTY01004615">
    <property type="protein sequence ID" value="NXU48679.1"/>
    <property type="molecule type" value="Genomic_DNA"/>
</dbReference>